<dbReference type="Pfam" id="PF18924">
    <property type="entry name" value="DUF5674"/>
    <property type="match status" value="1"/>
</dbReference>
<name>A0A1G2PE74_9BACT</name>
<accession>A0A1G2PE74</accession>
<reference evidence="1 2" key="1">
    <citation type="journal article" date="2016" name="Nat. Commun.">
        <title>Thousands of microbial genomes shed light on interconnected biogeochemical processes in an aquifer system.</title>
        <authorList>
            <person name="Anantharaman K."/>
            <person name="Brown C.T."/>
            <person name="Hug L.A."/>
            <person name="Sharon I."/>
            <person name="Castelle C.J."/>
            <person name="Probst A.J."/>
            <person name="Thomas B.C."/>
            <person name="Singh A."/>
            <person name="Wilkins M.J."/>
            <person name="Karaoz U."/>
            <person name="Brodie E.L."/>
            <person name="Williams K.H."/>
            <person name="Hubbard S.S."/>
            <person name="Banfield J.F."/>
        </authorList>
    </citation>
    <scope>NUCLEOTIDE SEQUENCE [LARGE SCALE GENOMIC DNA]</scope>
</reference>
<sequence length="114" mass="13366">MIIVKMPMKREEVERLAEEEFGDLVKAVVDIEQGIMALGGELHADEEVELTEKEGSKREYTWGINIYPKKDEKEWIEFDSMINLKPVFNNRSRSVDSDEIQEKIKQIVRKLILE</sequence>
<comment type="caution">
    <text evidence="1">The sequence shown here is derived from an EMBL/GenBank/DDBJ whole genome shotgun (WGS) entry which is preliminary data.</text>
</comment>
<proteinExistence type="predicted"/>
<protein>
    <submittedName>
        <fullName evidence="1">Uncharacterized protein</fullName>
    </submittedName>
</protein>
<evidence type="ECO:0000313" key="1">
    <source>
        <dbReference type="EMBL" id="OHA45912.1"/>
    </source>
</evidence>
<organism evidence="1 2">
    <name type="scientific">Candidatus Terrybacteria bacterium RIFCSPHIGHO2_01_FULL_43_35</name>
    <dbReference type="NCBI Taxonomy" id="1802361"/>
    <lineage>
        <taxon>Bacteria</taxon>
        <taxon>Candidatus Terryibacteriota</taxon>
    </lineage>
</organism>
<gene>
    <name evidence="1" type="ORF">A2828_01335</name>
</gene>
<dbReference type="Proteomes" id="UP000178869">
    <property type="component" value="Unassembled WGS sequence"/>
</dbReference>
<dbReference type="EMBL" id="MHSR01000025">
    <property type="protein sequence ID" value="OHA45912.1"/>
    <property type="molecule type" value="Genomic_DNA"/>
</dbReference>
<dbReference type="AlphaFoldDB" id="A0A1G2PE74"/>
<dbReference type="InterPro" id="IPR043731">
    <property type="entry name" value="DUF5674"/>
</dbReference>
<evidence type="ECO:0000313" key="2">
    <source>
        <dbReference type="Proteomes" id="UP000178869"/>
    </source>
</evidence>